<keyword evidence="4" id="KW-1185">Reference proteome</keyword>
<name>A0A939IKU2_9GAMM</name>
<evidence type="ECO:0000256" key="1">
    <source>
        <dbReference type="SAM" id="MobiDB-lite"/>
    </source>
</evidence>
<dbReference type="GO" id="GO:0003700">
    <property type="term" value="F:DNA-binding transcription factor activity"/>
    <property type="evidence" value="ECO:0007669"/>
    <property type="project" value="InterPro"/>
</dbReference>
<dbReference type="InterPro" id="IPR000835">
    <property type="entry name" value="HTH_MarR-typ"/>
</dbReference>
<proteinExistence type="predicted"/>
<dbReference type="InterPro" id="IPR036390">
    <property type="entry name" value="WH_DNA-bd_sf"/>
</dbReference>
<protein>
    <submittedName>
        <fullName evidence="3">Winged helix-turn-helix transcriptional regulator</fullName>
    </submittedName>
</protein>
<dbReference type="PANTHER" id="PTHR33164:SF89">
    <property type="entry name" value="MARR FAMILY REGULATORY PROTEIN"/>
    <property type="match status" value="1"/>
</dbReference>
<dbReference type="PRINTS" id="PR00598">
    <property type="entry name" value="HTHMARR"/>
</dbReference>
<sequence>MQKKSRHQKPAGGNSPPGSQRARTKKNPVKRFDSEEYRTIKGGYLPHELSCVTHALNMLLLEHLRESGINVVQFRALQVIANAQPISIGDLARDIVIEQSVVSRIINQLVSRNLVEKSRSEVNGKIVNVCLTPEGESLITHLQPIAYAIQADALSVLSEKERKSLTEMLSRIFNHITSPSYAGVLDG</sequence>
<comment type="caution">
    <text evidence="3">The sequence shown here is derived from an EMBL/GenBank/DDBJ whole genome shotgun (WGS) entry which is preliminary data.</text>
</comment>
<evidence type="ECO:0000313" key="3">
    <source>
        <dbReference type="EMBL" id="MBN7795288.1"/>
    </source>
</evidence>
<dbReference type="SMART" id="SM00347">
    <property type="entry name" value="HTH_MARR"/>
    <property type="match status" value="1"/>
</dbReference>
<feature type="region of interest" description="Disordered" evidence="1">
    <location>
        <begin position="1"/>
        <end position="33"/>
    </location>
</feature>
<dbReference type="Proteomes" id="UP000664303">
    <property type="component" value="Unassembled WGS sequence"/>
</dbReference>
<evidence type="ECO:0000259" key="2">
    <source>
        <dbReference type="PROSITE" id="PS50995"/>
    </source>
</evidence>
<organism evidence="3 4">
    <name type="scientific">Parahaliea mediterranea</name>
    <dbReference type="NCBI Taxonomy" id="651086"/>
    <lineage>
        <taxon>Bacteria</taxon>
        <taxon>Pseudomonadati</taxon>
        <taxon>Pseudomonadota</taxon>
        <taxon>Gammaproteobacteria</taxon>
        <taxon>Cellvibrionales</taxon>
        <taxon>Halieaceae</taxon>
        <taxon>Parahaliea</taxon>
    </lineage>
</organism>
<dbReference type="GO" id="GO:0006950">
    <property type="term" value="P:response to stress"/>
    <property type="evidence" value="ECO:0007669"/>
    <property type="project" value="TreeGrafter"/>
</dbReference>
<dbReference type="PROSITE" id="PS50995">
    <property type="entry name" value="HTH_MARR_2"/>
    <property type="match status" value="1"/>
</dbReference>
<evidence type="ECO:0000313" key="4">
    <source>
        <dbReference type="Proteomes" id="UP000664303"/>
    </source>
</evidence>
<dbReference type="Gene3D" id="1.10.10.10">
    <property type="entry name" value="Winged helix-like DNA-binding domain superfamily/Winged helix DNA-binding domain"/>
    <property type="match status" value="1"/>
</dbReference>
<dbReference type="EMBL" id="JAFKCZ010000001">
    <property type="protein sequence ID" value="MBN7795288.1"/>
    <property type="molecule type" value="Genomic_DNA"/>
</dbReference>
<dbReference type="Pfam" id="PF01047">
    <property type="entry name" value="MarR"/>
    <property type="match status" value="1"/>
</dbReference>
<feature type="domain" description="HTH marR-type" evidence="2">
    <location>
        <begin position="42"/>
        <end position="174"/>
    </location>
</feature>
<dbReference type="SUPFAM" id="SSF46785">
    <property type="entry name" value="Winged helix' DNA-binding domain"/>
    <property type="match status" value="1"/>
</dbReference>
<gene>
    <name evidence="3" type="ORF">JYP50_01710</name>
</gene>
<dbReference type="InterPro" id="IPR039422">
    <property type="entry name" value="MarR/SlyA-like"/>
</dbReference>
<dbReference type="PANTHER" id="PTHR33164">
    <property type="entry name" value="TRANSCRIPTIONAL REGULATOR, MARR FAMILY"/>
    <property type="match status" value="1"/>
</dbReference>
<dbReference type="RefSeq" id="WP_206558719.1">
    <property type="nucleotide sequence ID" value="NZ_JAFKCZ010000001.1"/>
</dbReference>
<reference evidence="3" key="1">
    <citation type="submission" date="2021-02" db="EMBL/GenBank/DDBJ databases">
        <title>PHA producing bacteria isolated from coastal sediment in Guangdong, Shenzhen.</title>
        <authorList>
            <person name="Zheng W."/>
            <person name="Yu S."/>
            <person name="Huang Y."/>
        </authorList>
    </citation>
    <scope>NUCLEOTIDE SEQUENCE</scope>
    <source>
        <strain evidence="3">TN14-10</strain>
    </source>
</reference>
<dbReference type="AlphaFoldDB" id="A0A939IKU2"/>
<accession>A0A939IKU2</accession>
<dbReference type="InterPro" id="IPR036388">
    <property type="entry name" value="WH-like_DNA-bd_sf"/>
</dbReference>